<feature type="transmembrane region" description="Helical" evidence="12">
    <location>
        <begin position="978"/>
        <end position="1001"/>
    </location>
</feature>
<evidence type="ECO:0000256" key="3">
    <source>
        <dbReference type="ARBA" id="ARBA00022692"/>
    </source>
</evidence>
<dbReference type="GO" id="GO:0140359">
    <property type="term" value="F:ABC-type transporter activity"/>
    <property type="evidence" value="ECO:0007669"/>
    <property type="project" value="InterPro"/>
</dbReference>
<evidence type="ECO:0000256" key="11">
    <source>
        <dbReference type="ARBA" id="ARBA00050894"/>
    </source>
</evidence>
<dbReference type="FunFam" id="3.40.50.300:FF:000327">
    <property type="entry name" value="ATP-binding cassette sub-family A member 3"/>
    <property type="match status" value="1"/>
</dbReference>
<evidence type="ECO:0000256" key="9">
    <source>
        <dbReference type="ARBA" id="ARBA00023136"/>
    </source>
</evidence>
<evidence type="ECO:0000313" key="15">
    <source>
        <dbReference type="Ensembl" id="ENSOMYP00000114490.1"/>
    </source>
</evidence>
<evidence type="ECO:0000256" key="12">
    <source>
        <dbReference type="SAM" id="Phobius"/>
    </source>
</evidence>
<dbReference type="GO" id="GO:0005524">
    <property type="term" value="F:ATP binding"/>
    <property type="evidence" value="ECO:0007669"/>
    <property type="project" value="UniProtKB-KW"/>
</dbReference>
<evidence type="ECO:0000256" key="13">
    <source>
        <dbReference type="SAM" id="SignalP"/>
    </source>
</evidence>
<feature type="transmembrane region" description="Helical" evidence="12">
    <location>
        <begin position="1021"/>
        <end position="1047"/>
    </location>
</feature>
<dbReference type="InterPro" id="IPR056264">
    <property type="entry name" value="R2_ABCA1-4-like"/>
</dbReference>
<keyword evidence="9 12" id="KW-0472">Membrane</keyword>
<dbReference type="GO" id="GO:0016887">
    <property type="term" value="F:ATP hydrolysis activity"/>
    <property type="evidence" value="ECO:0007669"/>
    <property type="project" value="InterPro"/>
</dbReference>
<keyword evidence="10" id="KW-0325">Glycoprotein</keyword>
<dbReference type="GO" id="GO:0012505">
    <property type="term" value="C:endomembrane system"/>
    <property type="evidence" value="ECO:0007669"/>
    <property type="project" value="UniProtKB-SubCell"/>
</dbReference>
<accession>A0A8K9UR15</accession>
<dbReference type="Ensembl" id="ENSOMYT00000123247.1">
    <property type="protein sequence ID" value="ENSOMYP00000114490.1"/>
    <property type="gene ID" value="ENSOMYG00000039251.2"/>
</dbReference>
<keyword evidence="3 12" id="KW-0812">Transmembrane</keyword>
<dbReference type="InterPro" id="IPR026082">
    <property type="entry name" value="ABCA"/>
</dbReference>
<evidence type="ECO:0000256" key="4">
    <source>
        <dbReference type="ARBA" id="ARBA00022737"/>
    </source>
</evidence>
<dbReference type="InterPro" id="IPR013525">
    <property type="entry name" value="ABC2_TM"/>
</dbReference>
<keyword evidence="2" id="KW-0813">Transport</keyword>
<evidence type="ECO:0000256" key="1">
    <source>
        <dbReference type="ARBA" id="ARBA00004127"/>
    </source>
</evidence>
<feature type="domain" description="ABC transporter" evidence="14">
    <location>
        <begin position="467"/>
        <end position="698"/>
    </location>
</feature>
<dbReference type="CDD" id="cd03263">
    <property type="entry name" value="ABC_subfamily_A"/>
    <property type="match status" value="2"/>
</dbReference>
<dbReference type="Pfam" id="PF00005">
    <property type="entry name" value="ABC_tran"/>
    <property type="match status" value="2"/>
</dbReference>
<keyword evidence="13" id="KW-0732">Signal</keyword>
<dbReference type="Pfam" id="PF23321">
    <property type="entry name" value="R1_ABCA1"/>
    <property type="match status" value="1"/>
</dbReference>
<gene>
    <name evidence="15" type="primary">LOC110538830</name>
</gene>
<feature type="transmembrane region" description="Helical" evidence="12">
    <location>
        <begin position="374"/>
        <end position="395"/>
    </location>
</feature>
<comment type="subcellular location">
    <subcellularLocation>
        <location evidence="1">Endomembrane system</location>
        <topology evidence="1">Multi-pass membrane protein</topology>
    </subcellularLocation>
</comment>
<sequence length="1547" mass="172939">MSRLIWSNGKIALPLLFSGILIVLRENVPFKDYPNATLYQSFSVDGLQYPLDNYHHYQLAYVPGNASVVRRVAEDVQGKGAVTMETEEQFEDFVRKDPQSRKVLAAVVFEHSFTHDDEPLPQQVSYHLRFSFSPRNAPAKEKSELNINNDFDWHTLNLFPLFQLPGPREQYDLQGGTPGYFREGFLAVQHAVNQAIMRSYNSTGAAWLLSHTRVVLRRFPFPPFIYDVFILAIQNQLPLLLVLSLTYTSLNIVRAVVQEKERKLKEYMRMMGLSNWLHWTAWFLMFFLFLAISMFFVTLLFCIKVTVLTYSDPTLVFVFLLVFAVATINFSFMISAFFSRANVAAAAGGFIYFLSYLPYVFLWPRYDLLSHAQKVSACLISNVAMAMGAQLLGMFEGKGTGIQWCNLFESVTVDDDFSLAQVLGLLLLDALLYGLVAWYVEAVFPGEYGVPLPCYFFLLVRRSGCRLGLGGGEFKVGNKTRQAVKDLTVNMFEGQITVLLGHNGAGKTTTLSMLTGLFPPSSGRAYINGYDICQDMALIRHSLGLCPQHDVLFDNLTVQEHLLFYTQLKGYSQEKIPAEVDRIIRILNLEDKRHSHSKTLSGGMKRKLSIGIGLIGDSKVVMLDEPTSGMDPSARRATWDLLQGEKRGRTILLTTHFMDEADLLGDRIVIMAGGELQCCGSPLFLKNKYGAGYHMVIVKDALCNVSEITRLVHMYVPNATLESSAGAELSYILPKESTNRFELLFAELEMNREELGIASYGASVTTMEEVFLRYGITHSPQLPGRVAARPGPLTTTRLYMQQFYAMFLKRALYSWRNWKVIVAQFLVPLVFTVLALVVAKTFPGRHDSPQLRLALGRYGPTTVPVALEPGKGPLAIALAQVYSSQLAAQQAQDEGGAFNERCVVGASFRGGTGKFTEVTAYFNNQGYHTAATALMMVDNTLFKMLAGPNASIMTGNMPMPRNVSESAQSQLTEGQTGFAIAINLMYGMASLSSTFALLLVTERSLKSKHVQQVSGVYLSNFWFSALLWDLVNFFLPCMLMLVVFRAFGVKAFVADNHLVDVLLLLLLYGWAVIPLMYLLSFLFSTAATAYTRLTIFNIISGTATFLTDLSRNLDKVFLLFPNYCLGMSFSQFYQNYQFITFCTPNPVTTAFYITYQENYFSMSEPGVGRFLVALSLQGVVFITLLFIIEMQCVKTLRRFLTHLASRRKQVRRGGARELTIGCYLIDLPPPLQVYSSGETVLAVDRLSLAVGKGECFGLLGFNGAGKTTTFKMLTGDETVTSGDAYIDGYSILRDVKKVQQRIGYCPQFDAVLDHMTGRETLSMYARLRGIPEKYVSGCVENVLRSLLLEPHADKLCRSYSGGNKRKLSAAVALIGGPPVIFLDEPSTGMDPVARRLLWDAVTRTRESGKAIIITSHSMEECEALCTRLAVMVNGQFKCLGSPQHLKSKFGSGYTLLAKVRVDKEVEDSDLQLFKDFIESTFPGSLLTDEHQGMVHYHLTDKTLTWAQVFGTLEAAKEKYNIDDYAVSQISLEQVFLSFAQFQHCSRK</sequence>
<dbReference type="GO" id="GO:0005319">
    <property type="term" value="F:lipid transporter activity"/>
    <property type="evidence" value="ECO:0007669"/>
    <property type="project" value="TreeGrafter"/>
</dbReference>
<feature type="transmembrane region" description="Helical" evidence="12">
    <location>
        <begin position="315"/>
        <end position="338"/>
    </location>
</feature>
<feature type="transmembrane region" description="Helical" evidence="12">
    <location>
        <begin position="416"/>
        <end position="440"/>
    </location>
</feature>
<feature type="transmembrane region" description="Helical" evidence="12">
    <location>
        <begin position="1059"/>
        <end position="1083"/>
    </location>
</feature>
<name>A0A8K9UR15_ONCMY</name>
<dbReference type="InterPro" id="IPR003593">
    <property type="entry name" value="AAA+_ATPase"/>
</dbReference>
<feature type="chain" id="PRO_5035469802" description="ABC transporter domain-containing protein" evidence="13">
    <location>
        <begin position="26"/>
        <end position="1547"/>
    </location>
</feature>
<reference evidence="15" key="3">
    <citation type="submission" date="2025-09" db="UniProtKB">
        <authorList>
            <consortium name="Ensembl"/>
        </authorList>
    </citation>
    <scope>IDENTIFICATION</scope>
</reference>
<evidence type="ECO:0000259" key="14">
    <source>
        <dbReference type="PROSITE" id="PS50893"/>
    </source>
</evidence>
<feature type="transmembrane region" description="Helical" evidence="12">
    <location>
        <begin position="343"/>
        <end position="362"/>
    </location>
</feature>
<comment type="catalytic activity">
    <reaction evidence="11">
        <text>cholesterol(in) + ATP + H2O = cholesterol(out) + ADP + phosphate + H(+)</text>
        <dbReference type="Rhea" id="RHEA:39051"/>
        <dbReference type="ChEBI" id="CHEBI:15377"/>
        <dbReference type="ChEBI" id="CHEBI:15378"/>
        <dbReference type="ChEBI" id="CHEBI:16113"/>
        <dbReference type="ChEBI" id="CHEBI:30616"/>
        <dbReference type="ChEBI" id="CHEBI:43474"/>
        <dbReference type="ChEBI" id="CHEBI:456216"/>
    </reaction>
    <physiologicalReaction direction="left-to-right" evidence="11">
        <dbReference type="Rhea" id="RHEA:39052"/>
    </physiologicalReaction>
</comment>
<dbReference type="PROSITE" id="PS00211">
    <property type="entry name" value="ABC_TRANSPORTER_1"/>
    <property type="match status" value="1"/>
</dbReference>
<dbReference type="SUPFAM" id="SSF52540">
    <property type="entry name" value="P-loop containing nucleoside triphosphate hydrolases"/>
    <property type="match status" value="2"/>
</dbReference>
<dbReference type="PROSITE" id="PS50893">
    <property type="entry name" value="ABC_TRANSPORTER_2"/>
    <property type="match status" value="2"/>
</dbReference>
<dbReference type="Proteomes" id="UP000694395">
    <property type="component" value="Chromosome 12"/>
</dbReference>
<evidence type="ECO:0000256" key="5">
    <source>
        <dbReference type="ARBA" id="ARBA00022741"/>
    </source>
</evidence>
<keyword evidence="4" id="KW-0677">Repeat</keyword>
<dbReference type="InterPro" id="IPR017871">
    <property type="entry name" value="ABC_transporter-like_CS"/>
</dbReference>
<dbReference type="Pfam" id="PF12698">
    <property type="entry name" value="ABC2_membrane_3"/>
    <property type="match status" value="2"/>
</dbReference>
<feature type="transmembrane region" description="Helical" evidence="12">
    <location>
        <begin position="1167"/>
        <end position="1188"/>
    </location>
</feature>
<keyword evidence="7 12" id="KW-1133">Transmembrane helix</keyword>
<dbReference type="PANTHER" id="PTHR19229:SF98">
    <property type="entry name" value="PHOSPHOLIPID-TRANSPORTING ATPASE ABCA3"/>
    <property type="match status" value="1"/>
</dbReference>
<dbReference type="Gene3D" id="3.40.50.300">
    <property type="entry name" value="P-loop containing nucleotide triphosphate hydrolases"/>
    <property type="match status" value="2"/>
</dbReference>
<evidence type="ECO:0000256" key="2">
    <source>
        <dbReference type="ARBA" id="ARBA00022448"/>
    </source>
</evidence>
<dbReference type="FunFam" id="3.40.50.300:FF:000465">
    <property type="entry name" value="ATP-binding cassette, sub-family A (ABC1), member 3"/>
    <property type="match status" value="1"/>
</dbReference>
<evidence type="ECO:0000256" key="6">
    <source>
        <dbReference type="ARBA" id="ARBA00022840"/>
    </source>
</evidence>
<dbReference type="PANTHER" id="PTHR19229">
    <property type="entry name" value="ATP-BINDING CASSETTE TRANSPORTER SUBFAMILY A ABCA"/>
    <property type="match status" value="1"/>
</dbReference>
<evidence type="ECO:0000256" key="10">
    <source>
        <dbReference type="ARBA" id="ARBA00023180"/>
    </source>
</evidence>
<keyword evidence="5" id="KW-0547">Nucleotide-binding</keyword>
<protein>
    <recommendedName>
        <fullName evidence="14">ABC transporter domain-containing protein</fullName>
    </recommendedName>
</protein>
<dbReference type="InterPro" id="IPR003439">
    <property type="entry name" value="ABC_transporter-like_ATP-bd"/>
</dbReference>
<organism evidence="15 16">
    <name type="scientific">Oncorhynchus mykiss</name>
    <name type="common">Rainbow trout</name>
    <name type="synonym">Salmo gairdneri</name>
    <dbReference type="NCBI Taxonomy" id="8022"/>
    <lineage>
        <taxon>Eukaryota</taxon>
        <taxon>Metazoa</taxon>
        <taxon>Chordata</taxon>
        <taxon>Craniata</taxon>
        <taxon>Vertebrata</taxon>
        <taxon>Euteleostomi</taxon>
        <taxon>Actinopterygii</taxon>
        <taxon>Neopterygii</taxon>
        <taxon>Teleostei</taxon>
        <taxon>Protacanthopterygii</taxon>
        <taxon>Salmoniformes</taxon>
        <taxon>Salmonidae</taxon>
        <taxon>Salmoninae</taxon>
        <taxon>Oncorhynchus</taxon>
    </lineage>
</organism>
<feature type="transmembrane region" description="Helical" evidence="12">
    <location>
        <begin position="277"/>
        <end position="303"/>
    </location>
</feature>
<dbReference type="SMART" id="SM00382">
    <property type="entry name" value="AAA"/>
    <property type="match status" value="2"/>
</dbReference>
<evidence type="ECO:0000256" key="7">
    <source>
        <dbReference type="ARBA" id="ARBA00022989"/>
    </source>
</evidence>
<feature type="signal peptide" evidence="13">
    <location>
        <begin position="1"/>
        <end position="25"/>
    </location>
</feature>
<evidence type="ECO:0000313" key="16">
    <source>
        <dbReference type="Proteomes" id="UP000694395"/>
    </source>
</evidence>
<reference evidence="15" key="1">
    <citation type="submission" date="2020-07" db="EMBL/GenBank/DDBJ databases">
        <title>A long reads based de novo assembly of the rainbow trout Arlee double haploid line genome.</title>
        <authorList>
            <person name="Gao G."/>
            <person name="Palti Y."/>
        </authorList>
    </citation>
    <scope>NUCLEOTIDE SEQUENCE [LARGE SCALE GENOMIC DNA]</scope>
</reference>
<dbReference type="GO" id="GO:0016020">
    <property type="term" value="C:membrane"/>
    <property type="evidence" value="ECO:0007669"/>
    <property type="project" value="InterPro"/>
</dbReference>
<keyword evidence="6" id="KW-0067">ATP-binding</keyword>
<keyword evidence="16" id="KW-1185">Reference proteome</keyword>
<feature type="domain" description="ABC transporter" evidence="14">
    <location>
        <begin position="1222"/>
        <end position="1458"/>
    </location>
</feature>
<keyword evidence="8" id="KW-0445">Lipid transport</keyword>
<proteinExistence type="predicted"/>
<dbReference type="InterPro" id="IPR027417">
    <property type="entry name" value="P-loop_NTPase"/>
</dbReference>
<reference evidence="15" key="2">
    <citation type="submission" date="2025-08" db="UniProtKB">
        <authorList>
            <consortium name="Ensembl"/>
        </authorList>
    </citation>
    <scope>IDENTIFICATION</scope>
</reference>
<evidence type="ECO:0000256" key="8">
    <source>
        <dbReference type="ARBA" id="ARBA00023055"/>
    </source>
</evidence>
<feature type="transmembrane region" description="Helical" evidence="12">
    <location>
        <begin position="818"/>
        <end position="839"/>
    </location>
</feature>
<dbReference type="GO" id="GO:0005737">
    <property type="term" value="C:cytoplasm"/>
    <property type="evidence" value="ECO:0007669"/>
    <property type="project" value="UniProtKB-ARBA"/>
</dbReference>
<dbReference type="GeneTree" id="ENSGT00940000155289"/>